<reference evidence="2" key="2">
    <citation type="submission" date="2023-06" db="EMBL/GenBank/DDBJ databases">
        <authorList>
            <person name="Ma L."/>
            <person name="Liu K.-W."/>
            <person name="Li Z."/>
            <person name="Hsiao Y.-Y."/>
            <person name="Qi Y."/>
            <person name="Fu T."/>
            <person name="Tang G."/>
            <person name="Zhang D."/>
            <person name="Sun W.-H."/>
            <person name="Liu D.-K."/>
            <person name="Li Y."/>
            <person name="Chen G.-Z."/>
            <person name="Liu X.-D."/>
            <person name="Liao X.-Y."/>
            <person name="Jiang Y.-T."/>
            <person name="Yu X."/>
            <person name="Hao Y."/>
            <person name="Huang J."/>
            <person name="Zhao X.-W."/>
            <person name="Ke S."/>
            <person name="Chen Y.-Y."/>
            <person name="Wu W.-L."/>
            <person name="Hsu J.-L."/>
            <person name="Lin Y.-F."/>
            <person name="Huang M.-D."/>
            <person name="Li C.-Y."/>
            <person name="Huang L."/>
            <person name="Wang Z.-W."/>
            <person name="Zhao X."/>
            <person name="Zhong W.-Y."/>
            <person name="Peng D.-H."/>
            <person name="Ahmad S."/>
            <person name="Lan S."/>
            <person name="Zhang J.-S."/>
            <person name="Tsai W.-C."/>
            <person name="Van De Peer Y."/>
            <person name="Liu Z.-J."/>
        </authorList>
    </citation>
    <scope>NUCLEOTIDE SEQUENCE</scope>
    <source>
        <strain evidence="2">SCP</strain>
        <tissue evidence="2">Leaves</tissue>
    </source>
</reference>
<dbReference type="EMBL" id="JAUJYN010000010">
    <property type="protein sequence ID" value="KAK1262811.1"/>
    <property type="molecule type" value="Genomic_DNA"/>
</dbReference>
<feature type="compositionally biased region" description="Basic and acidic residues" evidence="1">
    <location>
        <begin position="10"/>
        <end position="21"/>
    </location>
</feature>
<organism evidence="2 3">
    <name type="scientific">Acorus gramineus</name>
    <name type="common">Dwarf sweet flag</name>
    <dbReference type="NCBI Taxonomy" id="55184"/>
    <lineage>
        <taxon>Eukaryota</taxon>
        <taxon>Viridiplantae</taxon>
        <taxon>Streptophyta</taxon>
        <taxon>Embryophyta</taxon>
        <taxon>Tracheophyta</taxon>
        <taxon>Spermatophyta</taxon>
        <taxon>Magnoliopsida</taxon>
        <taxon>Liliopsida</taxon>
        <taxon>Acoraceae</taxon>
        <taxon>Acorus</taxon>
    </lineage>
</organism>
<sequence>MKPVAVEPEESPRAAKEDALVRKPAGSQGGRRIMHDLDEMIFGKNGEGTSDVNSFEFIKNIKSLEIAATVGSNLKGNNPHLHRSFQTSTSECKYRRYPAPPSTLN</sequence>
<reference evidence="2" key="1">
    <citation type="journal article" date="2023" name="Nat. Commun.">
        <title>Diploid and tetraploid genomes of Acorus and the evolution of monocots.</title>
        <authorList>
            <person name="Ma L."/>
            <person name="Liu K.W."/>
            <person name="Li Z."/>
            <person name="Hsiao Y.Y."/>
            <person name="Qi Y."/>
            <person name="Fu T."/>
            <person name="Tang G.D."/>
            <person name="Zhang D."/>
            <person name="Sun W.H."/>
            <person name="Liu D.K."/>
            <person name="Li Y."/>
            <person name="Chen G.Z."/>
            <person name="Liu X.D."/>
            <person name="Liao X.Y."/>
            <person name="Jiang Y.T."/>
            <person name="Yu X."/>
            <person name="Hao Y."/>
            <person name="Huang J."/>
            <person name="Zhao X.W."/>
            <person name="Ke S."/>
            <person name="Chen Y.Y."/>
            <person name="Wu W.L."/>
            <person name="Hsu J.L."/>
            <person name="Lin Y.F."/>
            <person name="Huang M.D."/>
            <person name="Li C.Y."/>
            <person name="Huang L."/>
            <person name="Wang Z.W."/>
            <person name="Zhao X."/>
            <person name="Zhong W.Y."/>
            <person name="Peng D.H."/>
            <person name="Ahmad S."/>
            <person name="Lan S."/>
            <person name="Zhang J.S."/>
            <person name="Tsai W.C."/>
            <person name="Van de Peer Y."/>
            <person name="Liu Z.J."/>
        </authorList>
    </citation>
    <scope>NUCLEOTIDE SEQUENCE</scope>
    <source>
        <strain evidence="2">SCP</strain>
    </source>
</reference>
<evidence type="ECO:0000313" key="2">
    <source>
        <dbReference type="EMBL" id="KAK1262811.1"/>
    </source>
</evidence>
<name>A0AAV9AF92_ACOGR</name>
<dbReference type="Proteomes" id="UP001179952">
    <property type="component" value="Unassembled WGS sequence"/>
</dbReference>
<dbReference type="AlphaFoldDB" id="A0AAV9AF92"/>
<feature type="region of interest" description="Disordered" evidence="1">
    <location>
        <begin position="72"/>
        <end position="105"/>
    </location>
</feature>
<protein>
    <submittedName>
        <fullName evidence="2">Uncharacterized protein</fullName>
    </submittedName>
</protein>
<comment type="caution">
    <text evidence="2">The sequence shown here is derived from an EMBL/GenBank/DDBJ whole genome shotgun (WGS) entry which is preliminary data.</text>
</comment>
<proteinExistence type="predicted"/>
<gene>
    <name evidence="2" type="ORF">QJS04_geneDACA008873</name>
</gene>
<keyword evidence="3" id="KW-1185">Reference proteome</keyword>
<evidence type="ECO:0000256" key="1">
    <source>
        <dbReference type="SAM" id="MobiDB-lite"/>
    </source>
</evidence>
<accession>A0AAV9AF92</accession>
<feature type="region of interest" description="Disordered" evidence="1">
    <location>
        <begin position="1"/>
        <end position="32"/>
    </location>
</feature>
<evidence type="ECO:0000313" key="3">
    <source>
        <dbReference type="Proteomes" id="UP001179952"/>
    </source>
</evidence>